<keyword evidence="4 8" id="KW-1133">Transmembrane helix</keyword>
<dbReference type="PANTHER" id="PTHR21143">
    <property type="entry name" value="INVERTEBRATE GUSTATORY RECEPTOR"/>
    <property type="match status" value="1"/>
</dbReference>
<evidence type="ECO:0000256" key="4">
    <source>
        <dbReference type="ARBA" id="ARBA00022989"/>
    </source>
</evidence>
<reference evidence="9" key="1">
    <citation type="submission" date="2017-06" db="EMBL/GenBank/DDBJ databases">
        <title>Comparative transcriptome analysis of chemosensory genes in two sister blister beetles provides insights into chemosensory adaptability.</title>
        <authorList>
            <person name="Wu Y."/>
            <person name="Chen X."/>
        </authorList>
    </citation>
    <scope>NUCLEOTIDE SEQUENCE</scope>
</reference>
<dbReference type="GO" id="GO:0050909">
    <property type="term" value="P:sensory perception of taste"/>
    <property type="evidence" value="ECO:0007669"/>
    <property type="project" value="InterPro"/>
</dbReference>
<feature type="transmembrane region" description="Helical" evidence="8">
    <location>
        <begin position="215"/>
        <end position="237"/>
    </location>
</feature>
<keyword evidence="7" id="KW-0807">Transducer</keyword>
<protein>
    <submittedName>
        <fullName evidence="9">GR2</fullName>
    </submittedName>
</protein>
<name>A0A2U9NJE7_9CUCU</name>
<evidence type="ECO:0000256" key="2">
    <source>
        <dbReference type="ARBA" id="ARBA00022475"/>
    </source>
</evidence>
<evidence type="ECO:0000256" key="3">
    <source>
        <dbReference type="ARBA" id="ARBA00022692"/>
    </source>
</evidence>
<accession>A0A2U9NJE7</accession>
<dbReference type="PANTHER" id="PTHR21143:SF133">
    <property type="entry name" value="GUSTATORY AND PHEROMONE RECEPTOR 32A-RELATED"/>
    <property type="match status" value="1"/>
</dbReference>
<dbReference type="GO" id="GO:0005886">
    <property type="term" value="C:plasma membrane"/>
    <property type="evidence" value="ECO:0007669"/>
    <property type="project" value="UniProtKB-SubCell"/>
</dbReference>
<dbReference type="InterPro" id="IPR013604">
    <property type="entry name" value="7TM_chemorcpt"/>
</dbReference>
<feature type="transmembrane region" description="Helical" evidence="8">
    <location>
        <begin position="106"/>
        <end position="127"/>
    </location>
</feature>
<evidence type="ECO:0000256" key="8">
    <source>
        <dbReference type="SAM" id="Phobius"/>
    </source>
</evidence>
<sequence>MVLFFQIYHRMTFLEIVPCFTLMINQAVCHQCIELAKMIRLRYHILNIHIEKIVDYFKRRTINFIEIGLMNKGVDRLYSRQLYNLCYICTMHHHLTKLIKLYNETFGVILSLMFGVSFVSTVISLFYCSGGLQANQIDWIRIFLPCVTTWIYVVDTVYICNTCYTTIEEANKSGELIHQIDTNDPEIRDEIEMFSLQIINEQVEFNAAGFFPIDYTLVFSIIGGVTTYIIILIQLSATVV</sequence>
<dbReference type="EMBL" id="MF385123">
    <property type="protein sequence ID" value="AWT23295.1"/>
    <property type="molecule type" value="mRNA"/>
</dbReference>
<dbReference type="GO" id="GO:0030425">
    <property type="term" value="C:dendrite"/>
    <property type="evidence" value="ECO:0007669"/>
    <property type="project" value="TreeGrafter"/>
</dbReference>
<keyword evidence="3 8" id="KW-0812">Transmembrane</keyword>
<dbReference type="GO" id="GO:0007635">
    <property type="term" value="P:chemosensory behavior"/>
    <property type="evidence" value="ECO:0007669"/>
    <property type="project" value="TreeGrafter"/>
</dbReference>
<proteinExistence type="evidence at transcript level"/>
<evidence type="ECO:0000256" key="6">
    <source>
        <dbReference type="ARBA" id="ARBA00023170"/>
    </source>
</evidence>
<evidence type="ECO:0000313" key="9">
    <source>
        <dbReference type="EMBL" id="AWT23295.1"/>
    </source>
</evidence>
<keyword evidence="6" id="KW-0675">Receptor</keyword>
<evidence type="ECO:0000256" key="5">
    <source>
        <dbReference type="ARBA" id="ARBA00023136"/>
    </source>
</evidence>
<feature type="transmembrane region" description="Helical" evidence="8">
    <location>
        <begin position="139"/>
        <end position="160"/>
    </location>
</feature>
<dbReference type="GO" id="GO:0030424">
    <property type="term" value="C:axon"/>
    <property type="evidence" value="ECO:0007669"/>
    <property type="project" value="TreeGrafter"/>
</dbReference>
<dbReference type="Pfam" id="PF08395">
    <property type="entry name" value="7tm_7"/>
    <property type="match status" value="1"/>
</dbReference>
<dbReference type="GO" id="GO:0043025">
    <property type="term" value="C:neuronal cell body"/>
    <property type="evidence" value="ECO:0007669"/>
    <property type="project" value="TreeGrafter"/>
</dbReference>
<keyword evidence="2" id="KW-1003">Cell membrane</keyword>
<dbReference type="AlphaFoldDB" id="A0A2U9NJE7"/>
<evidence type="ECO:0000256" key="7">
    <source>
        <dbReference type="ARBA" id="ARBA00023224"/>
    </source>
</evidence>
<comment type="subcellular location">
    <subcellularLocation>
        <location evidence="1">Cell membrane</location>
        <topology evidence="1">Multi-pass membrane protein</topology>
    </subcellularLocation>
</comment>
<keyword evidence="5 8" id="KW-0472">Membrane</keyword>
<evidence type="ECO:0000256" key="1">
    <source>
        <dbReference type="ARBA" id="ARBA00004651"/>
    </source>
</evidence>
<dbReference type="GO" id="GO:0007165">
    <property type="term" value="P:signal transduction"/>
    <property type="evidence" value="ECO:0007669"/>
    <property type="project" value="UniProtKB-KW"/>
</dbReference>
<organism evidence="9">
    <name type="scientific">Hycleus cichorii</name>
    <dbReference type="NCBI Taxonomy" id="1270216"/>
    <lineage>
        <taxon>Eukaryota</taxon>
        <taxon>Metazoa</taxon>
        <taxon>Ecdysozoa</taxon>
        <taxon>Arthropoda</taxon>
        <taxon>Hexapoda</taxon>
        <taxon>Insecta</taxon>
        <taxon>Pterygota</taxon>
        <taxon>Neoptera</taxon>
        <taxon>Endopterygota</taxon>
        <taxon>Coleoptera</taxon>
        <taxon>Polyphaga</taxon>
        <taxon>Cucujiformia</taxon>
        <taxon>Meloidae</taxon>
        <taxon>Meloinae</taxon>
        <taxon>Hycleus</taxon>
    </lineage>
</organism>
<dbReference type="GO" id="GO:0008049">
    <property type="term" value="P:male courtship behavior"/>
    <property type="evidence" value="ECO:0007669"/>
    <property type="project" value="TreeGrafter"/>
</dbReference>